<feature type="region of interest" description="Disordered" evidence="7">
    <location>
        <begin position="966"/>
        <end position="1012"/>
    </location>
</feature>
<feature type="domain" description="HTH myb-type" evidence="9">
    <location>
        <begin position="61"/>
        <end position="111"/>
    </location>
</feature>
<evidence type="ECO:0000256" key="4">
    <source>
        <dbReference type="ARBA" id="ARBA00023163"/>
    </source>
</evidence>
<proteinExistence type="predicted"/>
<evidence type="ECO:0000256" key="7">
    <source>
        <dbReference type="SAM" id="MobiDB-lite"/>
    </source>
</evidence>
<feature type="domain" description="Myb-like" evidence="8">
    <location>
        <begin position="5"/>
        <end position="56"/>
    </location>
</feature>
<comment type="caution">
    <text evidence="10">The sequence shown here is derived from an EMBL/GenBank/DDBJ whole genome shotgun (WGS) entry which is preliminary data.</text>
</comment>
<reference evidence="10" key="1">
    <citation type="submission" date="2021-01" db="EMBL/GenBank/DDBJ databases">
        <authorList>
            <consortium name="Genoscope - CEA"/>
            <person name="William W."/>
        </authorList>
    </citation>
    <scope>NUCLEOTIDE SEQUENCE</scope>
</reference>
<keyword evidence="3" id="KW-0238">DNA-binding</keyword>
<dbReference type="GO" id="GO:0042795">
    <property type="term" value="P:snRNA transcription by RNA polymerase II"/>
    <property type="evidence" value="ECO:0007669"/>
    <property type="project" value="TreeGrafter"/>
</dbReference>
<keyword evidence="2" id="KW-0805">Transcription regulation</keyword>
<evidence type="ECO:0000313" key="11">
    <source>
        <dbReference type="Proteomes" id="UP000689195"/>
    </source>
</evidence>
<keyword evidence="5" id="KW-0539">Nucleus</keyword>
<protein>
    <submittedName>
        <fullName evidence="10">Uncharacterized protein</fullName>
    </submittedName>
</protein>
<evidence type="ECO:0000259" key="9">
    <source>
        <dbReference type="PROSITE" id="PS51294"/>
    </source>
</evidence>
<keyword evidence="4" id="KW-0804">Transcription</keyword>
<feature type="compositionally biased region" description="Polar residues" evidence="7">
    <location>
        <begin position="982"/>
        <end position="1012"/>
    </location>
</feature>
<accession>A0A8S1SZY0</accession>
<dbReference type="PROSITE" id="PS51294">
    <property type="entry name" value="HTH_MYB"/>
    <property type="match status" value="2"/>
</dbReference>
<dbReference type="GO" id="GO:0042796">
    <property type="term" value="P:snRNA transcription by RNA polymerase III"/>
    <property type="evidence" value="ECO:0007669"/>
    <property type="project" value="TreeGrafter"/>
</dbReference>
<evidence type="ECO:0000256" key="2">
    <source>
        <dbReference type="ARBA" id="ARBA00023015"/>
    </source>
</evidence>
<name>A0A8S1SZY0_9CILI</name>
<dbReference type="GO" id="GO:0000978">
    <property type="term" value="F:RNA polymerase II cis-regulatory region sequence-specific DNA binding"/>
    <property type="evidence" value="ECO:0007669"/>
    <property type="project" value="TreeGrafter"/>
</dbReference>
<dbReference type="PROSITE" id="PS50090">
    <property type="entry name" value="MYB_LIKE"/>
    <property type="match status" value="2"/>
</dbReference>
<feature type="coiled-coil region" evidence="6">
    <location>
        <begin position="807"/>
        <end position="838"/>
    </location>
</feature>
<dbReference type="EMBL" id="CAJJDO010000015">
    <property type="protein sequence ID" value="CAD8146565.1"/>
    <property type="molecule type" value="Genomic_DNA"/>
</dbReference>
<keyword evidence="1" id="KW-0677">Repeat</keyword>
<sequence>MRKKVEKIKKKPWSDYEDAQVMQLVEQYGPHKWTFIASKLQGRIGKQCRERWHNHLNPLIKKSPWEYEEEWILFLYHEAISNEWAEIAKHLEGRTDNAIKNHWNSGMKKRMNEFREKLQKIRQQFQQKGHTYLDQFVNPYERKAIEIIFLNKKYVSLVTDIEEDEIDEPAIIKNQNTTLRTRSNLNNNFDIRNKYISKHPRRNRMHRKYLIYKKNQMKEIEQEKENKNQSNIQPVLIESRQMLSMQQLDQTPSKLYNDDYYQTPAAFNRIQRLAISSSKFSQFKCAVQKNQSKIYFYEIQIIKAIRIHNKLLALNNKNLCSTSQIYIVKQLILNKFMKLGTCTEWLFFHLWKKNPNSGQSCNGVFLADTVIYRWAQPYFRYFTAQNGQIIRKTKERVFIEQVEQSFLQDNTVAVLLTSQGQSKQQEIINFEYFDKENFGKFLYQREKELNSILQKFIYPKGDHNSMIKVTWSPQFCLINRKTNINNMNDFKKPLYERVSTFDGPEYLSVSDSISSPLLSSDLEQLCVNIVKHVQEISGGNIQIIRMVLYFKVDQENRIWLMFCTGIKVKDKFSTHPDKHRTDSPLFKIIRRDLEPIITGTENVQKVVKYNSEGQIEELLYQIENVCSNCDLFSSELYQLQFEQIIESFERSLVSNEFTRLPEDLQKIKIKNDKKSELLQLNQNIKTRQKQFIHKDYKLSNYFELQSNQQISGTQSQQVILVEKYKLVNNQKTYDQVHAEIQELCRYLDEEQEDCKLNFKNVPALILKVWGKLSEDKYKQLKFNPSWRQLKTQVCLDCYLKYTECCNLTQFERKVKTAAQNLKKKVEDKQINNMLLSNTLLEINKSSFTQNFHSSLPPVIEQRTNTAGGKVSLAKTANTQQRSTALNTPPQHYQNTLETMPQFFNKFMKKEVQPKKAPSTQKIYQNRQGLQMSLNQSNQSKSSRSTQDQSKISFDYMITTVSQLKKKLQELEDEEQSQKKSTNQKPQILQDQSEQTSLLQNSKLFQTKSQPHK</sequence>
<dbReference type="SMART" id="SM00717">
    <property type="entry name" value="SANT"/>
    <property type="match status" value="2"/>
</dbReference>
<evidence type="ECO:0000313" key="10">
    <source>
        <dbReference type="EMBL" id="CAD8146565.1"/>
    </source>
</evidence>
<dbReference type="CDD" id="cd00167">
    <property type="entry name" value="SANT"/>
    <property type="match status" value="2"/>
</dbReference>
<dbReference type="InterPro" id="IPR017930">
    <property type="entry name" value="Myb_dom"/>
</dbReference>
<dbReference type="PANTHER" id="PTHR46621">
    <property type="entry name" value="SNRNA-ACTIVATING PROTEIN COMPLEX SUBUNIT 4"/>
    <property type="match status" value="1"/>
</dbReference>
<dbReference type="Pfam" id="PF00249">
    <property type="entry name" value="Myb_DNA-binding"/>
    <property type="match status" value="2"/>
</dbReference>
<dbReference type="InterPro" id="IPR051575">
    <property type="entry name" value="Myb-like_DNA-bd"/>
</dbReference>
<dbReference type="FunFam" id="1.10.10.60:FF:000010">
    <property type="entry name" value="Transcriptional activator Myb isoform A"/>
    <property type="match status" value="1"/>
</dbReference>
<dbReference type="Proteomes" id="UP000689195">
    <property type="component" value="Unassembled WGS sequence"/>
</dbReference>
<keyword evidence="11" id="KW-1185">Reference proteome</keyword>
<evidence type="ECO:0000256" key="1">
    <source>
        <dbReference type="ARBA" id="ARBA00022737"/>
    </source>
</evidence>
<dbReference type="GO" id="GO:0019185">
    <property type="term" value="C:snRNA-activating protein complex"/>
    <property type="evidence" value="ECO:0007669"/>
    <property type="project" value="TreeGrafter"/>
</dbReference>
<evidence type="ECO:0000259" key="8">
    <source>
        <dbReference type="PROSITE" id="PS50090"/>
    </source>
</evidence>
<evidence type="ECO:0000256" key="3">
    <source>
        <dbReference type="ARBA" id="ARBA00023125"/>
    </source>
</evidence>
<dbReference type="GO" id="GO:0001006">
    <property type="term" value="F:RNA polymerase III type 3 promoter sequence-specific DNA binding"/>
    <property type="evidence" value="ECO:0007669"/>
    <property type="project" value="TreeGrafter"/>
</dbReference>
<evidence type="ECO:0000256" key="5">
    <source>
        <dbReference type="ARBA" id="ARBA00023242"/>
    </source>
</evidence>
<organism evidence="10 11">
    <name type="scientific">Paramecium pentaurelia</name>
    <dbReference type="NCBI Taxonomy" id="43138"/>
    <lineage>
        <taxon>Eukaryota</taxon>
        <taxon>Sar</taxon>
        <taxon>Alveolata</taxon>
        <taxon>Ciliophora</taxon>
        <taxon>Intramacronucleata</taxon>
        <taxon>Oligohymenophorea</taxon>
        <taxon>Peniculida</taxon>
        <taxon>Parameciidae</taxon>
        <taxon>Paramecium</taxon>
    </lineage>
</organism>
<dbReference type="AlphaFoldDB" id="A0A8S1SZY0"/>
<evidence type="ECO:0000256" key="6">
    <source>
        <dbReference type="SAM" id="Coils"/>
    </source>
</evidence>
<gene>
    <name evidence="10" type="ORF">PPENT_87.1.T0150409</name>
</gene>
<keyword evidence="6" id="KW-0175">Coiled coil</keyword>
<feature type="domain" description="HTH myb-type" evidence="9">
    <location>
        <begin position="6"/>
        <end position="60"/>
    </location>
</feature>
<dbReference type="InterPro" id="IPR001005">
    <property type="entry name" value="SANT/Myb"/>
</dbReference>
<feature type="domain" description="Myb-like" evidence="8">
    <location>
        <begin position="57"/>
        <end position="107"/>
    </location>
</feature>
<dbReference type="PANTHER" id="PTHR46621:SF1">
    <property type="entry name" value="SNRNA-ACTIVATING PROTEIN COMPLEX SUBUNIT 4"/>
    <property type="match status" value="1"/>
</dbReference>
<dbReference type="OrthoDB" id="298589at2759"/>